<dbReference type="InterPro" id="IPR050763">
    <property type="entry name" value="ABC_transporter_ATP-binding"/>
</dbReference>
<keyword evidence="2" id="KW-0813">Transport</keyword>
<reference evidence="6 7" key="2">
    <citation type="submission" date="2009-03" db="EMBL/GenBank/DDBJ databases">
        <title>Draft genome sequence of Roseburia inulinivorans (DSM 16841).</title>
        <authorList>
            <person name="Sudarsanam P."/>
            <person name="Ley R."/>
            <person name="Guruge J."/>
            <person name="Turnbaugh P.J."/>
            <person name="Mahowald M."/>
            <person name="Liep D."/>
            <person name="Gordon J."/>
        </authorList>
    </citation>
    <scope>NUCLEOTIDE SEQUENCE [LARGE SCALE GENOMIC DNA]</scope>
    <source>
        <strain evidence="6 7">DSM 16841</strain>
    </source>
</reference>
<dbReference type="Proteomes" id="UP000003561">
    <property type="component" value="Unassembled WGS sequence"/>
</dbReference>
<comment type="similarity">
    <text evidence="1">Belongs to the ABC transporter superfamily.</text>
</comment>
<comment type="caution">
    <text evidence="6">The sequence shown here is derived from an EMBL/GenBank/DDBJ whole genome shotgun (WGS) entry which is preliminary data.</text>
</comment>
<dbReference type="GO" id="GO:0005524">
    <property type="term" value="F:ATP binding"/>
    <property type="evidence" value="ECO:0007669"/>
    <property type="project" value="UniProtKB-KW"/>
</dbReference>
<dbReference type="SUPFAM" id="SSF52540">
    <property type="entry name" value="P-loop containing nucleoside triphosphate hydrolases"/>
    <property type="match status" value="1"/>
</dbReference>
<keyword evidence="4 6" id="KW-0067">ATP-binding</keyword>
<dbReference type="InterPro" id="IPR027417">
    <property type="entry name" value="P-loop_NTPase"/>
</dbReference>
<dbReference type="PANTHER" id="PTHR42711:SF5">
    <property type="entry name" value="ABC TRANSPORTER ATP-BINDING PROTEIN NATA"/>
    <property type="match status" value="1"/>
</dbReference>
<evidence type="ECO:0000259" key="5">
    <source>
        <dbReference type="Pfam" id="PF00005"/>
    </source>
</evidence>
<dbReference type="Pfam" id="PF00005">
    <property type="entry name" value="ABC_tran"/>
    <property type="match status" value="1"/>
</dbReference>
<proteinExistence type="inferred from homology"/>
<dbReference type="PANTHER" id="PTHR42711">
    <property type="entry name" value="ABC TRANSPORTER ATP-BINDING PROTEIN"/>
    <property type="match status" value="1"/>
</dbReference>
<dbReference type="EMBL" id="ACFY01000020">
    <property type="protein sequence ID" value="EEG95761.1"/>
    <property type="molecule type" value="Genomic_DNA"/>
</dbReference>
<dbReference type="AlphaFoldDB" id="C0FNR2"/>
<dbReference type="eggNOG" id="COG1131">
    <property type="taxonomic scope" value="Bacteria"/>
</dbReference>
<reference evidence="6 7" key="1">
    <citation type="submission" date="2009-02" db="EMBL/GenBank/DDBJ databases">
        <authorList>
            <person name="Fulton L."/>
            <person name="Clifton S."/>
            <person name="Fulton B."/>
            <person name="Xu J."/>
            <person name="Minx P."/>
            <person name="Pepin K.H."/>
            <person name="Johnson M."/>
            <person name="Bhonagiri V."/>
            <person name="Nash W.E."/>
            <person name="Mardis E.R."/>
            <person name="Wilson R.K."/>
        </authorList>
    </citation>
    <scope>NUCLEOTIDE SEQUENCE [LARGE SCALE GENOMIC DNA]</scope>
    <source>
        <strain evidence="6 7">DSM 16841</strain>
    </source>
</reference>
<organism evidence="6 7">
    <name type="scientific">Roseburia inulinivorans DSM 16841</name>
    <dbReference type="NCBI Taxonomy" id="622312"/>
    <lineage>
        <taxon>Bacteria</taxon>
        <taxon>Bacillati</taxon>
        <taxon>Bacillota</taxon>
        <taxon>Clostridia</taxon>
        <taxon>Lachnospirales</taxon>
        <taxon>Lachnospiraceae</taxon>
        <taxon>Roseburia</taxon>
    </lineage>
</organism>
<evidence type="ECO:0000256" key="1">
    <source>
        <dbReference type="ARBA" id="ARBA00005417"/>
    </source>
</evidence>
<dbReference type="InterPro" id="IPR003439">
    <property type="entry name" value="ABC_transporter-like_ATP-bd"/>
</dbReference>
<evidence type="ECO:0000256" key="2">
    <source>
        <dbReference type="ARBA" id="ARBA00022448"/>
    </source>
</evidence>
<accession>C0FNR2</accession>
<dbReference type="GO" id="GO:0016887">
    <property type="term" value="F:ATP hydrolysis activity"/>
    <property type="evidence" value="ECO:0007669"/>
    <property type="project" value="InterPro"/>
</dbReference>
<feature type="domain" description="ABC transporter" evidence="5">
    <location>
        <begin position="27"/>
        <end position="81"/>
    </location>
</feature>
<evidence type="ECO:0000256" key="3">
    <source>
        <dbReference type="ARBA" id="ARBA00022741"/>
    </source>
</evidence>
<keyword evidence="3" id="KW-0547">Nucleotide-binding</keyword>
<evidence type="ECO:0000313" key="7">
    <source>
        <dbReference type="Proteomes" id="UP000003561"/>
    </source>
</evidence>
<sequence>MRAGSKEEKIVIEISHLVKKYGDHIAVNDLTLTVEPGKIYGFLGPNGAGKSTTMNIITGYLGATSGEVKINGFDIFAQPEEAKKCVGISAGDPASLCGYDSQGVSELCGRVKETRKGSEK</sequence>
<evidence type="ECO:0000313" key="6">
    <source>
        <dbReference type="EMBL" id="EEG95761.1"/>
    </source>
</evidence>
<evidence type="ECO:0000256" key="4">
    <source>
        <dbReference type="ARBA" id="ARBA00022840"/>
    </source>
</evidence>
<dbReference type="Gene3D" id="3.40.50.300">
    <property type="entry name" value="P-loop containing nucleotide triphosphate hydrolases"/>
    <property type="match status" value="1"/>
</dbReference>
<name>C0FNR2_9FIRM</name>
<protein>
    <submittedName>
        <fullName evidence="6">ABC transporter, ATP-binding family protein</fullName>
    </submittedName>
</protein>
<gene>
    <name evidence="6" type="ORF">ROSEINA2194_00361</name>
</gene>